<dbReference type="InterPro" id="IPR018637">
    <property type="entry name" value="DUF2059"/>
</dbReference>
<dbReference type="AlphaFoldDB" id="A0A1T3MBH2"/>
<feature type="signal peptide" evidence="1">
    <location>
        <begin position="1"/>
        <end position="18"/>
    </location>
</feature>
<evidence type="ECO:0000313" key="3">
    <source>
        <dbReference type="EMBL" id="OPC61975.1"/>
    </source>
</evidence>
<comment type="caution">
    <text evidence="3">The sequence shown here is derived from an EMBL/GenBank/DDBJ whole genome shotgun (WGS) entry which is preliminary data.</text>
</comment>
<proteinExistence type="predicted"/>
<evidence type="ECO:0000259" key="2">
    <source>
        <dbReference type="Pfam" id="PF09832"/>
    </source>
</evidence>
<dbReference type="RefSeq" id="WP_078772702.1">
    <property type="nucleotide sequence ID" value="NZ_CBCSBR010000026.1"/>
</dbReference>
<feature type="chain" id="PRO_5011984169" description="DUF2059 domain-containing protein" evidence="1">
    <location>
        <begin position="19"/>
        <end position="160"/>
    </location>
</feature>
<reference evidence="3 4" key="1">
    <citation type="submission" date="2016-06" db="EMBL/GenBank/DDBJ databases">
        <title>Revisiting the taxonomy of the Elizabethkingia Genus based on Whole-Genome Sequencing, Optical Mapping, and MALDI-TOF.</title>
        <authorList>
            <person name="Nicholson A.C."/>
        </authorList>
    </citation>
    <scope>NUCLEOTIDE SEQUENCE [LARGE SCALE GENOMIC DNA]</scope>
    <source>
        <strain evidence="3 4">G4070</strain>
    </source>
</reference>
<dbReference type="Proteomes" id="UP000190813">
    <property type="component" value="Unassembled WGS sequence"/>
</dbReference>
<keyword evidence="4" id="KW-1185">Reference proteome</keyword>
<name>A0A1T3MBH2_9FLAO</name>
<evidence type="ECO:0000256" key="1">
    <source>
        <dbReference type="SAM" id="SignalP"/>
    </source>
</evidence>
<accession>A0A1T3MBH2</accession>
<evidence type="ECO:0000313" key="4">
    <source>
        <dbReference type="Proteomes" id="UP000190813"/>
    </source>
</evidence>
<protein>
    <recommendedName>
        <fullName evidence="2">DUF2059 domain-containing protein</fullName>
    </recommendedName>
</protein>
<feature type="domain" description="DUF2059" evidence="2">
    <location>
        <begin position="79"/>
        <end position="136"/>
    </location>
</feature>
<gene>
    <name evidence="3" type="ORF">BAZ10_08890</name>
</gene>
<dbReference type="EMBL" id="MAHX01000018">
    <property type="protein sequence ID" value="OPC61975.1"/>
    <property type="molecule type" value="Genomic_DNA"/>
</dbReference>
<keyword evidence="1" id="KW-0732">Signal</keyword>
<organism evidence="3 4">
    <name type="scientific">Elizabethkingia occulta</name>
    <dbReference type="NCBI Taxonomy" id="1867263"/>
    <lineage>
        <taxon>Bacteria</taxon>
        <taxon>Pseudomonadati</taxon>
        <taxon>Bacteroidota</taxon>
        <taxon>Flavobacteriia</taxon>
        <taxon>Flavobacteriales</taxon>
        <taxon>Weeksellaceae</taxon>
        <taxon>Elizabethkingia</taxon>
    </lineage>
</organism>
<sequence length="160" mass="18658">MKKITILFLIMTGSLIFAQEQTISPVKKEKIKTFLKLTNVLGVANQVMDNMINSYQTYYKQVPAEYWNELKKETASTKDFEELLIPIYSKYYTEKELDDIIAFYKTPTGQKVIKTMPDMTKESMQAGQEWGMKLGQKVLKKINEKYPVQKEIIMDYPSSK</sequence>
<dbReference type="Pfam" id="PF09832">
    <property type="entry name" value="DUF2059"/>
    <property type="match status" value="1"/>
</dbReference>